<dbReference type="AlphaFoldDB" id="A0AAN9KY10"/>
<organism evidence="1 2">
    <name type="scientific">Canavalia gladiata</name>
    <name type="common">Sword bean</name>
    <name type="synonym">Dolichos gladiatus</name>
    <dbReference type="NCBI Taxonomy" id="3824"/>
    <lineage>
        <taxon>Eukaryota</taxon>
        <taxon>Viridiplantae</taxon>
        <taxon>Streptophyta</taxon>
        <taxon>Embryophyta</taxon>
        <taxon>Tracheophyta</taxon>
        <taxon>Spermatophyta</taxon>
        <taxon>Magnoliopsida</taxon>
        <taxon>eudicotyledons</taxon>
        <taxon>Gunneridae</taxon>
        <taxon>Pentapetalae</taxon>
        <taxon>rosids</taxon>
        <taxon>fabids</taxon>
        <taxon>Fabales</taxon>
        <taxon>Fabaceae</taxon>
        <taxon>Papilionoideae</taxon>
        <taxon>50 kb inversion clade</taxon>
        <taxon>NPAAA clade</taxon>
        <taxon>indigoferoid/millettioid clade</taxon>
        <taxon>Phaseoleae</taxon>
        <taxon>Canavalia</taxon>
    </lineage>
</organism>
<name>A0AAN9KY10_CANGL</name>
<reference evidence="1 2" key="1">
    <citation type="submission" date="2024-01" db="EMBL/GenBank/DDBJ databases">
        <title>The genomes of 5 underutilized Papilionoideae crops provide insights into root nodulation and disease resistanc.</title>
        <authorList>
            <person name="Jiang F."/>
        </authorList>
    </citation>
    <scope>NUCLEOTIDE SEQUENCE [LARGE SCALE GENOMIC DNA]</scope>
    <source>
        <strain evidence="1">LVBAO_FW01</strain>
        <tissue evidence="1">Leaves</tissue>
    </source>
</reference>
<proteinExistence type="predicted"/>
<keyword evidence="2" id="KW-1185">Reference proteome</keyword>
<accession>A0AAN9KY10</accession>
<dbReference type="Proteomes" id="UP001367508">
    <property type="component" value="Unassembled WGS sequence"/>
</dbReference>
<evidence type="ECO:0000313" key="2">
    <source>
        <dbReference type="Proteomes" id="UP001367508"/>
    </source>
</evidence>
<sequence length="157" mass="18139">MLGHRHVRRAWHVVQARTQSQIRLCLRPVCLKELDLSCNITQAFVTRVYVAKYTHITDVRDILELKISQEGHNSSSLQKPFSQQRMSLPSSMADCEETMLAPIVDAFTHYKPLINIRTSLRSCVERFTKTSRIYQVPDPGLHPKNSKQTPEFYVLKS</sequence>
<evidence type="ECO:0000313" key="1">
    <source>
        <dbReference type="EMBL" id="KAK7324024.1"/>
    </source>
</evidence>
<dbReference type="EMBL" id="JAYMYQ010000006">
    <property type="protein sequence ID" value="KAK7324024.1"/>
    <property type="molecule type" value="Genomic_DNA"/>
</dbReference>
<comment type="caution">
    <text evidence="1">The sequence shown here is derived from an EMBL/GenBank/DDBJ whole genome shotgun (WGS) entry which is preliminary data.</text>
</comment>
<protein>
    <submittedName>
        <fullName evidence="1">Uncharacterized protein</fullName>
    </submittedName>
</protein>
<gene>
    <name evidence="1" type="ORF">VNO77_27532</name>
</gene>